<evidence type="ECO:0008006" key="3">
    <source>
        <dbReference type="Google" id="ProtNLM"/>
    </source>
</evidence>
<gene>
    <name evidence="1" type="ORF">EV678_1527</name>
</gene>
<protein>
    <recommendedName>
        <fullName evidence="3">GTPase</fullName>
    </recommendedName>
</protein>
<sequence length="508" mass="55806">MSEPSSVPPETAPPPLGITAIIEWLGLPPSGDLGQELTTLKGHLLAMEDTAASAQQRHRVLDLIHARSVTAVARLTPSLDEAGLPLPRKLRALVKSAQELLELLARNFLTILQDQVDEHLVKGLRQPQDVILWRAQYLLKQHLLISALVASPAAVGIWEAAHRTYALARERGLQGQPPEGTASSIENEYASTLLLACAQPASFSARELEFIADIAQRHGHRLEFLSITDERHRGLFWIDPNRDSPAVALARRLPPPETPVLWFSCDQLAHFLERQLHTLESGSQRTGTSELPEFAATLSGRSVLRRLIRFWGNPARRRFPRRRQSYRVTLHAGLEPLAGLLRGPALEEGEGSSWMITNESPDGYALMHLAGTSEKLEVGDVVALKPENHPPGRGGWQACIVRWALSENPEHLEIGLQILAPKALPATIALPGENASAHPHVLVLPAVPGLRPNDSLVTPAGLLPADQGRFVLLVERDNLEIKEVRTTSLDEQTARVEIFSIAVEEQPD</sequence>
<reference evidence="1 2" key="1">
    <citation type="submission" date="2019-02" db="EMBL/GenBank/DDBJ databases">
        <title>Genomic Encyclopedia of Type Strains, Phase IV (KMG-IV): sequencing the most valuable type-strain genomes for metagenomic binning, comparative biology and taxonomic classification.</title>
        <authorList>
            <person name="Goeker M."/>
        </authorList>
    </citation>
    <scope>NUCLEOTIDE SEQUENCE [LARGE SCALE GENOMIC DNA]</scope>
    <source>
        <strain evidence="1 2">DSM 21223</strain>
    </source>
</reference>
<proteinExistence type="predicted"/>
<comment type="caution">
    <text evidence="1">The sequence shown here is derived from an EMBL/GenBank/DDBJ whole genome shotgun (WGS) entry which is preliminary data.</text>
</comment>
<accession>A0ABY0ISZ0</accession>
<dbReference type="Proteomes" id="UP000292136">
    <property type="component" value="Unassembled WGS sequence"/>
</dbReference>
<evidence type="ECO:0000313" key="1">
    <source>
        <dbReference type="EMBL" id="RZT90707.1"/>
    </source>
</evidence>
<name>A0ABY0ISZ0_9RHOO</name>
<organism evidence="1 2">
    <name type="scientific">Azospira oryzae</name>
    <dbReference type="NCBI Taxonomy" id="146939"/>
    <lineage>
        <taxon>Bacteria</taxon>
        <taxon>Pseudomonadati</taxon>
        <taxon>Pseudomonadota</taxon>
        <taxon>Betaproteobacteria</taxon>
        <taxon>Rhodocyclales</taxon>
        <taxon>Rhodocyclaceae</taxon>
        <taxon>Azospira</taxon>
    </lineage>
</organism>
<dbReference type="RefSeq" id="WP_130459059.1">
    <property type="nucleotide sequence ID" value="NZ_SHKM01000001.1"/>
</dbReference>
<keyword evidence="2" id="KW-1185">Reference proteome</keyword>
<evidence type="ECO:0000313" key="2">
    <source>
        <dbReference type="Proteomes" id="UP000292136"/>
    </source>
</evidence>
<dbReference type="EMBL" id="SHKM01000001">
    <property type="protein sequence ID" value="RZT90707.1"/>
    <property type="molecule type" value="Genomic_DNA"/>
</dbReference>